<dbReference type="AlphaFoldDB" id="A0AAD7NTD6"/>
<protein>
    <submittedName>
        <fullName evidence="8">Uncharacterized protein</fullName>
    </submittedName>
</protein>
<feature type="region of interest" description="Disordered" evidence="5">
    <location>
        <begin position="228"/>
        <end position="255"/>
    </location>
</feature>
<dbReference type="Gene3D" id="1.20.5.510">
    <property type="entry name" value="Single helix bin"/>
    <property type="match status" value="1"/>
</dbReference>
<feature type="compositionally biased region" description="Low complexity" evidence="5">
    <location>
        <begin position="159"/>
        <end position="184"/>
    </location>
</feature>
<dbReference type="Proteomes" id="UP001215598">
    <property type="component" value="Unassembled WGS sequence"/>
</dbReference>
<feature type="compositionally biased region" description="Polar residues" evidence="5">
    <location>
        <begin position="236"/>
        <end position="245"/>
    </location>
</feature>
<evidence type="ECO:0000256" key="1">
    <source>
        <dbReference type="ARBA" id="ARBA00004167"/>
    </source>
</evidence>
<dbReference type="PANTHER" id="PTHR15549:SF26">
    <property type="entry name" value="AXIAL BUDDING PATTERN PROTEIN 2-RELATED"/>
    <property type="match status" value="1"/>
</dbReference>
<evidence type="ECO:0000313" key="8">
    <source>
        <dbReference type="EMBL" id="KAJ7775080.1"/>
    </source>
</evidence>
<feature type="signal peptide" evidence="7">
    <location>
        <begin position="1"/>
        <end position="20"/>
    </location>
</feature>
<keyword evidence="2 6" id="KW-0812">Transmembrane</keyword>
<keyword evidence="7" id="KW-0732">Signal</keyword>
<name>A0AAD7NTD6_9AGAR</name>
<feature type="transmembrane region" description="Helical" evidence="6">
    <location>
        <begin position="200"/>
        <end position="223"/>
    </location>
</feature>
<evidence type="ECO:0000256" key="2">
    <source>
        <dbReference type="ARBA" id="ARBA00022692"/>
    </source>
</evidence>
<sequence length="313" mass="32781">MGGHVAFLASFAVLVARVFSQTSNVTTCTPTYQWAINSKNQTPCLVAAYLESVCDGPVEVNSIPAGTHYAGPTVTNATQLCLCSTVTYSLISACGGCQNRIFTTWTDWSANCPQVEVALFLQPIPSQVEVPAWAYLDVTKTDNIFNPLLANANESDSQTTSSTPSTTLSSTVSAPSSSASVNLPSNPPISPNHKKSNAGAIAGGVVGGLVVLVAAGLAVLFCLRRRRRGPEDSGHLPSSFSTSPTPMYEEGGGRAAGPLSISPFPYYKEPSDTETYHVPGSPGTSAVHTTYDTGSVSTPAVQVLHRYTESAEL</sequence>
<evidence type="ECO:0000256" key="6">
    <source>
        <dbReference type="SAM" id="Phobius"/>
    </source>
</evidence>
<feature type="chain" id="PRO_5042017749" evidence="7">
    <location>
        <begin position="21"/>
        <end position="313"/>
    </location>
</feature>
<gene>
    <name evidence="8" type="ORF">B0H16DRAFT_1509459</name>
</gene>
<comment type="subcellular location">
    <subcellularLocation>
        <location evidence="1">Membrane</location>
        <topology evidence="1">Single-pass membrane protein</topology>
    </subcellularLocation>
</comment>
<evidence type="ECO:0000256" key="7">
    <source>
        <dbReference type="SAM" id="SignalP"/>
    </source>
</evidence>
<feature type="region of interest" description="Disordered" evidence="5">
    <location>
        <begin position="153"/>
        <end position="192"/>
    </location>
</feature>
<dbReference type="EMBL" id="JARKIB010000011">
    <property type="protein sequence ID" value="KAJ7775080.1"/>
    <property type="molecule type" value="Genomic_DNA"/>
</dbReference>
<reference evidence="8" key="1">
    <citation type="submission" date="2023-03" db="EMBL/GenBank/DDBJ databases">
        <title>Massive genome expansion in bonnet fungi (Mycena s.s.) driven by repeated elements and novel gene families across ecological guilds.</title>
        <authorList>
            <consortium name="Lawrence Berkeley National Laboratory"/>
            <person name="Harder C.B."/>
            <person name="Miyauchi S."/>
            <person name="Viragh M."/>
            <person name="Kuo A."/>
            <person name="Thoen E."/>
            <person name="Andreopoulos B."/>
            <person name="Lu D."/>
            <person name="Skrede I."/>
            <person name="Drula E."/>
            <person name="Henrissat B."/>
            <person name="Morin E."/>
            <person name="Kohler A."/>
            <person name="Barry K."/>
            <person name="LaButti K."/>
            <person name="Morin E."/>
            <person name="Salamov A."/>
            <person name="Lipzen A."/>
            <person name="Mereny Z."/>
            <person name="Hegedus B."/>
            <person name="Baldrian P."/>
            <person name="Stursova M."/>
            <person name="Weitz H."/>
            <person name="Taylor A."/>
            <person name="Grigoriev I.V."/>
            <person name="Nagy L.G."/>
            <person name="Martin F."/>
            <person name="Kauserud H."/>
        </authorList>
    </citation>
    <scope>NUCLEOTIDE SEQUENCE</scope>
    <source>
        <strain evidence="8">CBHHK182m</strain>
    </source>
</reference>
<keyword evidence="9" id="KW-1185">Reference proteome</keyword>
<dbReference type="GO" id="GO:0016020">
    <property type="term" value="C:membrane"/>
    <property type="evidence" value="ECO:0007669"/>
    <property type="project" value="UniProtKB-SubCell"/>
</dbReference>
<proteinExistence type="predicted"/>
<evidence type="ECO:0000256" key="5">
    <source>
        <dbReference type="SAM" id="MobiDB-lite"/>
    </source>
</evidence>
<dbReference type="GO" id="GO:0071944">
    <property type="term" value="C:cell periphery"/>
    <property type="evidence" value="ECO:0007669"/>
    <property type="project" value="UniProtKB-ARBA"/>
</dbReference>
<organism evidence="8 9">
    <name type="scientific">Mycena metata</name>
    <dbReference type="NCBI Taxonomy" id="1033252"/>
    <lineage>
        <taxon>Eukaryota</taxon>
        <taxon>Fungi</taxon>
        <taxon>Dikarya</taxon>
        <taxon>Basidiomycota</taxon>
        <taxon>Agaricomycotina</taxon>
        <taxon>Agaricomycetes</taxon>
        <taxon>Agaricomycetidae</taxon>
        <taxon>Agaricales</taxon>
        <taxon>Marasmiineae</taxon>
        <taxon>Mycenaceae</taxon>
        <taxon>Mycena</taxon>
    </lineage>
</organism>
<accession>A0AAD7NTD6</accession>
<dbReference type="InterPro" id="IPR051694">
    <property type="entry name" value="Immunoregulatory_rcpt-like"/>
</dbReference>
<keyword evidence="3 6" id="KW-1133">Transmembrane helix</keyword>
<evidence type="ECO:0000313" key="9">
    <source>
        <dbReference type="Proteomes" id="UP001215598"/>
    </source>
</evidence>
<keyword evidence="4 6" id="KW-0472">Membrane</keyword>
<comment type="caution">
    <text evidence="8">The sequence shown here is derived from an EMBL/GenBank/DDBJ whole genome shotgun (WGS) entry which is preliminary data.</text>
</comment>
<evidence type="ECO:0000256" key="4">
    <source>
        <dbReference type="ARBA" id="ARBA00023136"/>
    </source>
</evidence>
<evidence type="ECO:0000256" key="3">
    <source>
        <dbReference type="ARBA" id="ARBA00022989"/>
    </source>
</evidence>
<dbReference type="PANTHER" id="PTHR15549">
    <property type="entry name" value="PAIRED IMMUNOGLOBULIN-LIKE TYPE 2 RECEPTOR"/>
    <property type="match status" value="1"/>
</dbReference>